<gene>
    <name evidence="1" type="ORF">GSONMT00028407001</name>
</gene>
<evidence type="ECO:0000313" key="1">
    <source>
        <dbReference type="EMBL" id="CDQ98440.1"/>
    </source>
</evidence>
<sequence>MEENEEERRKRWFVIGIYQHSGSQVNTSQVQVNTSQVNTSQVNTSQVNTSQVNTSQVNTSQVNTSQVNTSQVTAMAFLRHLGAVLALSCLVSMAQTEKTTPQGSSRPMTRALFLSYSSDGESLTTEQLRSLLSNEFSQVQVC</sequence>
<dbReference type="Proteomes" id="UP000193380">
    <property type="component" value="Unassembled WGS sequence"/>
</dbReference>
<dbReference type="Gene3D" id="2.160.10.20">
    <property type="entry name" value="Insect antifreeze protein"/>
    <property type="match status" value="1"/>
</dbReference>
<proteinExistence type="predicted"/>
<feature type="non-terminal residue" evidence="1">
    <location>
        <position position="142"/>
    </location>
</feature>
<dbReference type="PaxDb" id="8022-A0A060ZAX6"/>
<reference evidence="1" key="1">
    <citation type="journal article" date="2014" name="Nat. Commun.">
        <title>The rainbow trout genome provides novel insights into evolution after whole-genome duplication in vertebrates.</title>
        <authorList>
            <person name="Berthelot C."/>
            <person name="Brunet F."/>
            <person name="Chalopin D."/>
            <person name="Juanchich A."/>
            <person name="Bernard M."/>
            <person name="Noel B."/>
            <person name="Bento P."/>
            <person name="Da Silva C."/>
            <person name="Labadie K."/>
            <person name="Alberti A."/>
            <person name="Aury J.M."/>
            <person name="Louis A."/>
            <person name="Dehais P."/>
            <person name="Bardou P."/>
            <person name="Montfort J."/>
            <person name="Klopp C."/>
            <person name="Cabau C."/>
            <person name="Gaspin C."/>
            <person name="Thorgaard G.H."/>
            <person name="Boussaha M."/>
            <person name="Quillet E."/>
            <person name="Guyomard R."/>
            <person name="Galiana D."/>
            <person name="Bobe J."/>
            <person name="Volff J.N."/>
            <person name="Genet C."/>
            <person name="Wincker P."/>
            <person name="Jaillon O."/>
            <person name="Roest Crollius H."/>
            <person name="Guiguen Y."/>
        </authorList>
    </citation>
    <scope>NUCLEOTIDE SEQUENCE [LARGE SCALE GENOMIC DNA]</scope>
</reference>
<accession>A0A060ZAX6</accession>
<dbReference type="AlphaFoldDB" id="A0A060ZAX6"/>
<protein>
    <submittedName>
        <fullName evidence="1">Uncharacterized protein</fullName>
    </submittedName>
</protein>
<name>A0A060ZAX6_ONCMY</name>
<dbReference type="EMBL" id="FR937482">
    <property type="protein sequence ID" value="CDQ98440.1"/>
    <property type="molecule type" value="Genomic_DNA"/>
</dbReference>
<evidence type="ECO:0000313" key="2">
    <source>
        <dbReference type="Proteomes" id="UP000193380"/>
    </source>
</evidence>
<reference evidence="1" key="2">
    <citation type="submission" date="2014-03" db="EMBL/GenBank/DDBJ databases">
        <authorList>
            <person name="Genoscope - CEA"/>
        </authorList>
    </citation>
    <scope>NUCLEOTIDE SEQUENCE</scope>
</reference>
<organism evidence="1 2">
    <name type="scientific">Oncorhynchus mykiss</name>
    <name type="common">Rainbow trout</name>
    <name type="synonym">Salmo gairdneri</name>
    <dbReference type="NCBI Taxonomy" id="8022"/>
    <lineage>
        <taxon>Eukaryota</taxon>
        <taxon>Metazoa</taxon>
        <taxon>Chordata</taxon>
        <taxon>Craniata</taxon>
        <taxon>Vertebrata</taxon>
        <taxon>Euteleostomi</taxon>
        <taxon>Actinopterygii</taxon>
        <taxon>Neopterygii</taxon>
        <taxon>Teleostei</taxon>
        <taxon>Protacanthopterygii</taxon>
        <taxon>Salmoniformes</taxon>
        <taxon>Salmonidae</taxon>
        <taxon>Salmoninae</taxon>
        <taxon>Oncorhynchus</taxon>
    </lineage>
</organism>